<comment type="caution">
    <text evidence="8">The sequence shown here is derived from an EMBL/GenBank/DDBJ whole genome shotgun (WGS) entry which is preliminary data.</text>
</comment>
<keyword evidence="8" id="KW-0614">Plasmid</keyword>
<comment type="similarity">
    <text evidence="1">Belongs to the CcdB toxin family.</text>
</comment>
<keyword evidence="4" id="KW-0805">Transcription regulation</keyword>
<evidence type="ECO:0000256" key="7">
    <source>
        <dbReference type="ARBA" id="ARBA00033135"/>
    </source>
</evidence>
<dbReference type="InterPro" id="IPR002712">
    <property type="entry name" value="CcdB"/>
</dbReference>
<evidence type="ECO:0000256" key="2">
    <source>
        <dbReference type="ARBA" id="ARBA00015075"/>
    </source>
</evidence>
<dbReference type="RefSeq" id="WP_094305445.1">
    <property type="nucleotide sequence ID" value="NZ_NOWT01000022.1"/>
</dbReference>
<evidence type="ECO:0000256" key="3">
    <source>
        <dbReference type="ARBA" id="ARBA00022491"/>
    </source>
</evidence>
<dbReference type="EMBL" id="NOWT01000022">
    <property type="protein sequence ID" value="OYD82452.1"/>
    <property type="molecule type" value="Genomic_DNA"/>
</dbReference>
<keyword evidence="3" id="KW-0678">Repressor</keyword>
<evidence type="ECO:0000256" key="5">
    <source>
        <dbReference type="ARBA" id="ARBA00023163"/>
    </source>
</evidence>
<sequence>MRYLDVCRNPNAENRPDHPVPFLLVVQGNHVAVRSTRVVIPLVRASEAGTPIRDIMPVFDIQGERLVAMTSQIAGIPVTDIGDVVMNMSGRHHDVRRAIDMLTGDL</sequence>
<dbReference type="AlphaFoldDB" id="A0A235H9N2"/>
<accession>A0A235H9N2</accession>
<proteinExistence type="inferred from homology"/>
<dbReference type="SUPFAM" id="SSF50118">
    <property type="entry name" value="Cell growth inhibitor/plasmid maintenance toxic component"/>
    <property type="match status" value="1"/>
</dbReference>
<dbReference type="GO" id="GO:0008657">
    <property type="term" value="F:DNA topoisomerase type II (double strand cut, ATP-hydrolyzing) inhibitor activity"/>
    <property type="evidence" value="ECO:0007669"/>
    <property type="project" value="InterPro"/>
</dbReference>
<evidence type="ECO:0000256" key="1">
    <source>
        <dbReference type="ARBA" id="ARBA00005230"/>
    </source>
</evidence>
<protein>
    <recommendedName>
        <fullName evidence="2">Toxin CcdB</fullName>
    </recommendedName>
    <alternativeName>
        <fullName evidence="7">Cytotoxic protein CcdB</fullName>
    </alternativeName>
    <alternativeName>
        <fullName evidence="6">Protein LetD</fullName>
    </alternativeName>
</protein>
<dbReference type="Gene3D" id="2.30.30.110">
    <property type="match status" value="1"/>
</dbReference>
<keyword evidence="5" id="KW-0804">Transcription</keyword>
<gene>
    <name evidence="8" type="ORF">CHT98_21150</name>
</gene>
<dbReference type="GO" id="GO:0006276">
    <property type="term" value="P:plasmid maintenance"/>
    <property type="evidence" value="ECO:0007669"/>
    <property type="project" value="InterPro"/>
</dbReference>
<evidence type="ECO:0000256" key="4">
    <source>
        <dbReference type="ARBA" id="ARBA00023015"/>
    </source>
</evidence>
<geneLocation type="plasmid" evidence="8">
    <name>unnamed</name>
</geneLocation>
<evidence type="ECO:0000313" key="9">
    <source>
        <dbReference type="Proteomes" id="UP000215367"/>
    </source>
</evidence>
<dbReference type="Pfam" id="PF01845">
    <property type="entry name" value="CcdB"/>
    <property type="match status" value="1"/>
</dbReference>
<organism evidence="8 9">
    <name type="scientific">Azospirillum brasilense</name>
    <dbReference type="NCBI Taxonomy" id="192"/>
    <lineage>
        <taxon>Bacteria</taxon>
        <taxon>Pseudomonadati</taxon>
        <taxon>Pseudomonadota</taxon>
        <taxon>Alphaproteobacteria</taxon>
        <taxon>Rhodospirillales</taxon>
        <taxon>Azospirillaceae</taxon>
        <taxon>Azospirillum</taxon>
    </lineage>
</organism>
<evidence type="ECO:0000313" key="8">
    <source>
        <dbReference type="EMBL" id="OYD82452.1"/>
    </source>
</evidence>
<name>A0A235H9N2_AZOBR</name>
<reference evidence="8 9" key="1">
    <citation type="submission" date="2017-07" db="EMBL/GenBank/DDBJ databases">
        <title>Whole genome sequence of Azospirillum brasilense 2A1, a potential biofertilizer strain.</title>
        <authorList>
            <person name="Fontana C.A."/>
            <person name="Toffoli L.M."/>
            <person name="Salazar S.M."/>
            <person name="Puglisi E."/>
            <person name="Pedraza R."/>
            <person name="Bassi D."/>
            <person name="Cocconcelli P.S."/>
        </authorList>
    </citation>
    <scope>NUCLEOTIDE SEQUENCE [LARGE SCALE GENOMIC DNA]</scope>
    <source>
        <strain evidence="8 9">2A1</strain>
        <plasmid evidence="8">unnamed</plasmid>
    </source>
</reference>
<evidence type="ECO:0000256" key="6">
    <source>
        <dbReference type="ARBA" id="ARBA00029628"/>
    </source>
</evidence>
<dbReference type="InterPro" id="IPR011067">
    <property type="entry name" value="Plasmid_toxin/cell-grow_inhib"/>
</dbReference>
<dbReference type="Proteomes" id="UP000215367">
    <property type="component" value="Unassembled WGS sequence"/>
</dbReference>